<dbReference type="Proteomes" id="UP001153636">
    <property type="component" value="Chromosome 2"/>
</dbReference>
<accession>A0A9P0CPR6</accession>
<evidence type="ECO:0000313" key="2">
    <source>
        <dbReference type="Proteomes" id="UP001153636"/>
    </source>
</evidence>
<proteinExistence type="predicted"/>
<evidence type="ECO:0000313" key="1">
    <source>
        <dbReference type="EMBL" id="CAH1105646.1"/>
    </source>
</evidence>
<dbReference type="EMBL" id="OV651814">
    <property type="protein sequence ID" value="CAH1105646.1"/>
    <property type="molecule type" value="Genomic_DNA"/>
</dbReference>
<gene>
    <name evidence="1" type="ORF">PSYICH_LOCUS7663</name>
</gene>
<keyword evidence="2" id="KW-1185">Reference proteome</keyword>
<reference evidence="1" key="1">
    <citation type="submission" date="2022-01" db="EMBL/GenBank/DDBJ databases">
        <authorList>
            <person name="King R."/>
        </authorList>
    </citation>
    <scope>NUCLEOTIDE SEQUENCE</scope>
</reference>
<dbReference type="AlphaFoldDB" id="A0A9P0CPR6"/>
<organism evidence="1 2">
    <name type="scientific">Psylliodes chrysocephalus</name>
    <dbReference type="NCBI Taxonomy" id="3402493"/>
    <lineage>
        <taxon>Eukaryota</taxon>
        <taxon>Metazoa</taxon>
        <taxon>Ecdysozoa</taxon>
        <taxon>Arthropoda</taxon>
        <taxon>Hexapoda</taxon>
        <taxon>Insecta</taxon>
        <taxon>Pterygota</taxon>
        <taxon>Neoptera</taxon>
        <taxon>Endopterygota</taxon>
        <taxon>Coleoptera</taxon>
        <taxon>Polyphaga</taxon>
        <taxon>Cucujiformia</taxon>
        <taxon>Chrysomeloidea</taxon>
        <taxon>Chrysomelidae</taxon>
        <taxon>Galerucinae</taxon>
        <taxon>Alticini</taxon>
        <taxon>Psylliodes</taxon>
    </lineage>
</organism>
<dbReference type="OrthoDB" id="6781249at2759"/>
<protein>
    <submittedName>
        <fullName evidence="1">Uncharacterized protein</fullName>
    </submittedName>
</protein>
<name>A0A9P0CPR6_9CUCU</name>
<sequence length="165" mass="18707">MGHELQPTDWGWEEKENDSLEPIRILGPPAPDKLLRTIFCSCKKACSKKYPFEESGNDYTISTGIPSAINKSSDIAEPKFEKKLKIKVLLKRDQNKQVENEVDTLGNYWLAAEGENTTADKDPYFEQFCIPVDKDNTSSKNSYIPCAVKSTDISEAKIERNLRET</sequence>